<evidence type="ECO:0000313" key="5">
    <source>
        <dbReference type="EMBL" id="EOA88337.1"/>
    </source>
</evidence>
<dbReference type="PANTHER" id="PTHR45348:SF2">
    <property type="entry name" value="ZINC-TYPE ALCOHOL DEHYDROGENASE-LIKE PROTEIN C2E1P3.01"/>
    <property type="match status" value="1"/>
</dbReference>
<reference evidence="5 6" key="2">
    <citation type="journal article" date="2013" name="PLoS Genet.">
        <title>Comparative genome structure, secondary metabolite, and effector coding capacity across Cochliobolus pathogens.</title>
        <authorList>
            <person name="Condon B.J."/>
            <person name="Leng Y."/>
            <person name="Wu D."/>
            <person name="Bushley K.E."/>
            <person name="Ohm R.A."/>
            <person name="Otillar R."/>
            <person name="Martin J."/>
            <person name="Schackwitz W."/>
            <person name="Grimwood J."/>
            <person name="MohdZainudin N."/>
            <person name="Xue C."/>
            <person name="Wang R."/>
            <person name="Manning V.A."/>
            <person name="Dhillon B."/>
            <person name="Tu Z.J."/>
            <person name="Steffenson B.J."/>
            <person name="Salamov A."/>
            <person name="Sun H."/>
            <person name="Lowry S."/>
            <person name="LaButti K."/>
            <person name="Han J."/>
            <person name="Copeland A."/>
            <person name="Lindquist E."/>
            <person name="Barry K."/>
            <person name="Schmutz J."/>
            <person name="Baker S.E."/>
            <person name="Ciuffetti L.M."/>
            <person name="Grigoriev I.V."/>
            <person name="Zhong S."/>
            <person name="Turgeon B.G."/>
        </authorList>
    </citation>
    <scope>NUCLEOTIDE SEQUENCE [LARGE SCALE GENOMIC DNA]</scope>
    <source>
        <strain evidence="6">28A</strain>
    </source>
</reference>
<proteinExistence type="inferred from homology"/>
<dbReference type="STRING" id="671987.R0KK04"/>
<keyword evidence="6" id="KW-1185">Reference proteome</keyword>
<dbReference type="CDD" id="cd08249">
    <property type="entry name" value="enoyl_reductase_like"/>
    <property type="match status" value="1"/>
</dbReference>
<dbReference type="Gene3D" id="3.40.50.720">
    <property type="entry name" value="NAD(P)-binding Rossmann-like Domain"/>
    <property type="match status" value="1"/>
</dbReference>
<dbReference type="GO" id="GO:0016651">
    <property type="term" value="F:oxidoreductase activity, acting on NAD(P)H"/>
    <property type="evidence" value="ECO:0007669"/>
    <property type="project" value="InterPro"/>
</dbReference>
<comment type="similarity">
    <text evidence="1">Belongs to the zinc-containing alcohol dehydrogenase family.</text>
</comment>
<dbReference type="GeneID" id="19400487"/>
<comment type="subunit">
    <text evidence="2">Monomer.</text>
</comment>
<dbReference type="SUPFAM" id="SSF51735">
    <property type="entry name" value="NAD(P)-binding Rossmann-fold domains"/>
    <property type="match status" value="1"/>
</dbReference>
<dbReference type="InterPro" id="IPR020843">
    <property type="entry name" value="ER"/>
</dbReference>
<dbReference type="AlphaFoldDB" id="R0KK04"/>
<name>R0KK04_EXST2</name>
<gene>
    <name evidence="5" type="ORF">SETTUDRAFT_168286</name>
</gene>
<keyword evidence="3" id="KW-0560">Oxidoreductase</keyword>
<dbReference type="Pfam" id="PF08240">
    <property type="entry name" value="ADH_N"/>
    <property type="match status" value="1"/>
</dbReference>
<feature type="domain" description="Enoyl reductase (ER)" evidence="4">
    <location>
        <begin position="13"/>
        <end position="270"/>
    </location>
</feature>
<dbReference type="SMART" id="SM00829">
    <property type="entry name" value="PKS_ER"/>
    <property type="match status" value="1"/>
</dbReference>
<dbReference type="RefSeq" id="XP_008023792.1">
    <property type="nucleotide sequence ID" value="XM_008025601.1"/>
</dbReference>
<dbReference type="InterPro" id="IPR047122">
    <property type="entry name" value="Trans-enoyl_RdTase-like"/>
</dbReference>
<dbReference type="InterPro" id="IPR013154">
    <property type="entry name" value="ADH-like_N"/>
</dbReference>
<dbReference type="InterPro" id="IPR013149">
    <property type="entry name" value="ADH-like_C"/>
</dbReference>
<evidence type="ECO:0000313" key="6">
    <source>
        <dbReference type="Proteomes" id="UP000016935"/>
    </source>
</evidence>
<protein>
    <recommendedName>
        <fullName evidence="4">Enoyl reductase (ER) domain-containing protein</fullName>
    </recommendedName>
</protein>
<dbReference type="Proteomes" id="UP000016935">
    <property type="component" value="Unassembled WGS sequence"/>
</dbReference>
<organism evidence="5 6">
    <name type="scientific">Exserohilum turcicum (strain 28A)</name>
    <name type="common">Northern leaf blight fungus</name>
    <name type="synonym">Setosphaeria turcica</name>
    <dbReference type="NCBI Taxonomy" id="671987"/>
    <lineage>
        <taxon>Eukaryota</taxon>
        <taxon>Fungi</taxon>
        <taxon>Dikarya</taxon>
        <taxon>Ascomycota</taxon>
        <taxon>Pezizomycotina</taxon>
        <taxon>Dothideomycetes</taxon>
        <taxon>Pleosporomycetidae</taxon>
        <taxon>Pleosporales</taxon>
        <taxon>Pleosporineae</taxon>
        <taxon>Pleosporaceae</taxon>
        <taxon>Exserohilum</taxon>
    </lineage>
</organism>
<dbReference type="eggNOG" id="KOG1198">
    <property type="taxonomic scope" value="Eukaryota"/>
</dbReference>
<dbReference type="Pfam" id="PF00107">
    <property type="entry name" value="ADH_zinc_N"/>
    <property type="match status" value="1"/>
</dbReference>
<dbReference type="InterPro" id="IPR036291">
    <property type="entry name" value="NAD(P)-bd_dom_sf"/>
</dbReference>
<dbReference type="HOGENOM" id="CLU_026673_16_1_1"/>
<evidence type="ECO:0000256" key="1">
    <source>
        <dbReference type="ARBA" id="ARBA00008072"/>
    </source>
</evidence>
<evidence type="ECO:0000256" key="3">
    <source>
        <dbReference type="ARBA" id="ARBA00023002"/>
    </source>
</evidence>
<sequence>MGSKPTCEALICTAIGEVSIKTVPVQAIPDGYILIRTKAVALNPTDWKSIYAGDGGSIGTRPGIDFAGVVEEVGSGSKKSWNKGDRVFGGVWGAKDAESGAFGEYIIAKGDLLAEIPDELSFEDAATLAVGIMTCGQSLYQLLKLPLPTITPEDRPSSKKPRAIFIYGGSTASGIFGIQFAKLSGLVVLTTASPHNFEYLRSLGADAVFDYHDDVETLAGEIKKHTKGNLTIAWDCRPGPESGRLCALAMSDSEKGMYATLQPRTPHDHLHGTNPMVDTYFTIGYTVFGEPFTRAGRRYEARPEDAAFAKDFWEFGQDLVAAGKVKIPRLEINRGGSGLKGVIQGLETLRLGQVSSKKLVYTL</sequence>
<dbReference type="SUPFAM" id="SSF50129">
    <property type="entry name" value="GroES-like"/>
    <property type="match status" value="1"/>
</dbReference>
<dbReference type="PANTHER" id="PTHR45348">
    <property type="entry name" value="HYPOTHETICAL OXIDOREDUCTASE (EUROFUNG)"/>
    <property type="match status" value="1"/>
</dbReference>
<accession>R0KK04</accession>
<dbReference type="EMBL" id="KB908537">
    <property type="protein sequence ID" value="EOA88337.1"/>
    <property type="molecule type" value="Genomic_DNA"/>
</dbReference>
<dbReference type="InterPro" id="IPR011032">
    <property type="entry name" value="GroES-like_sf"/>
</dbReference>
<reference evidence="5 6" key="1">
    <citation type="journal article" date="2012" name="PLoS Pathog.">
        <title>Diverse lifestyles and strategies of plant pathogenesis encoded in the genomes of eighteen Dothideomycetes fungi.</title>
        <authorList>
            <person name="Ohm R.A."/>
            <person name="Feau N."/>
            <person name="Henrissat B."/>
            <person name="Schoch C.L."/>
            <person name="Horwitz B.A."/>
            <person name="Barry K.W."/>
            <person name="Condon B.J."/>
            <person name="Copeland A.C."/>
            <person name="Dhillon B."/>
            <person name="Glaser F."/>
            <person name="Hesse C.N."/>
            <person name="Kosti I."/>
            <person name="LaButti K."/>
            <person name="Lindquist E.A."/>
            <person name="Lucas S."/>
            <person name="Salamov A.A."/>
            <person name="Bradshaw R.E."/>
            <person name="Ciuffetti L."/>
            <person name="Hamelin R.C."/>
            <person name="Kema G.H.J."/>
            <person name="Lawrence C."/>
            <person name="Scott J.A."/>
            <person name="Spatafora J.W."/>
            <person name="Turgeon B.G."/>
            <person name="de Wit P.J.G.M."/>
            <person name="Zhong S."/>
            <person name="Goodwin S.B."/>
            <person name="Grigoriev I.V."/>
        </authorList>
    </citation>
    <scope>NUCLEOTIDE SEQUENCE [LARGE SCALE GENOMIC DNA]</scope>
    <source>
        <strain evidence="6">28A</strain>
    </source>
</reference>
<dbReference type="OrthoDB" id="48317at2759"/>
<evidence type="ECO:0000256" key="2">
    <source>
        <dbReference type="ARBA" id="ARBA00011245"/>
    </source>
</evidence>
<evidence type="ECO:0000259" key="4">
    <source>
        <dbReference type="SMART" id="SM00829"/>
    </source>
</evidence>
<dbReference type="Gene3D" id="3.90.180.10">
    <property type="entry name" value="Medium-chain alcohol dehydrogenases, catalytic domain"/>
    <property type="match status" value="1"/>
</dbReference>